<accession>A0A0K8R5N9</accession>
<sequence length="126" mass="14037">MTGQKGIISKLSGAKVALEWLFTFVLLGVAKQLEPRARHGEILALGFFIAMESQVAHNYTPIFGHIGAETASKPDVFWRLLLGSWSPPTMWPHHHDLRTELVPFELLPNVRFVGSLVRPRGTHGTT</sequence>
<organism evidence="1">
    <name type="scientific">Ixodes ricinus</name>
    <name type="common">Common tick</name>
    <name type="synonym">Acarus ricinus</name>
    <dbReference type="NCBI Taxonomy" id="34613"/>
    <lineage>
        <taxon>Eukaryota</taxon>
        <taxon>Metazoa</taxon>
        <taxon>Ecdysozoa</taxon>
        <taxon>Arthropoda</taxon>
        <taxon>Chelicerata</taxon>
        <taxon>Arachnida</taxon>
        <taxon>Acari</taxon>
        <taxon>Parasitiformes</taxon>
        <taxon>Ixodida</taxon>
        <taxon>Ixodoidea</taxon>
        <taxon>Ixodidae</taxon>
        <taxon>Ixodinae</taxon>
        <taxon>Ixodes</taxon>
    </lineage>
</organism>
<dbReference type="EMBL" id="GADI01008024">
    <property type="protein sequence ID" value="JAA65784.1"/>
    <property type="molecule type" value="mRNA"/>
</dbReference>
<proteinExistence type="evidence at transcript level"/>
<reference evidence="1" key="1">
    <citation type="submission" date="2012-12" db="EMBL/GenBank/DDBJ databases">
        <title>Identification and characterization of a phenylalanine ammonia-lyase gene family in Isatis indigotica Fort.</title>
        <authorList>
            <person name="Liu Q."/>
            <person name="Chen J."/>
            <person name="Zhou X."/>
            <person name="Di P."/>
            <person name="Xiao Y."/>
            <person name="Xuan H."/>
            <person name="Zhang L."/>
            <person name="Chen W."/>
        </authorList>
    </citation>
    <scope>NUCLEOTIDE SEQUENCE</scope>
    <source>
        <tissue evidence="1">Salivary gland</tissue>
    </source>
</reference>
<protein>
    <submittedName>
        <fullName evidence="1">Putative zinc finger protein</fullName>
    </submittedName>
</protein>
<name>A0A0K8R5N9_IXORI</name>
<dbReference type="AlphaFoldDB" id="A0A0K8R5N9"/>
<evidence type="ECO:0000313" key="1">
    <source>
        <dbReference type="EMBL" id="JAA65784.1"/>
    </source>
</evidence>